<sequence length="158" mass="16104">MSIAVLALLAPSPAFADAEGAPRTSSSASAHEVHRINGAAVSSLPDDQRRLSVEGKLGSDGVAAGRLSFTHHSPSGLSQFTARVTCLEFNDGQTEVSATITKGETAAGVVLDGKMVAFTLDTEGVQNFSLPQIGPGAASCGGGRVEMVPVTQAGFHVR</sequence>
<evidence type="ECO:0000313" key="2">
    <source>
        <dbReference type="EMBL" id="RJT76927.1"/>
    </source>
</evidence>
<protein>
    <submittedName>
        <fullName evidence="2">Uncharacterized protein</fullName>
    </submittedName>
</protein>
<gene>
    <name evidence="2" type="ORF">D6T63_15825</name>
</gene>
<keyword evidence="3" id="KW-1185">Reference proteome</keyword>
<evidence type="ECO:0000256" key="1">
    <source>
        <dbReference type="SAM" id="SignalP"/>
    </source>
</evidence>
<feature type="chain" id="PRO_5017284773" evidence="1">
    <location>
        <begin position="17"/>
        <end position="158"/>
    </location>
</feature>
<reference evidence="2 3" key="1">
    <citation type="submission" date="2018-09" db="EMBL/GenBank/DDBJ databases">
        <title>Novel species of Arthrobacter.</title>
        <authorList>
            <person name="Liu Q."/>
            <person name="Xin Y.-H."/>
        </authorList>
    </citation>
    <scope>NUCLEOTIDE SEQUENCE [LARGE SCALE GENOMIC DNA]</scope>
    <source>
        <strain evidence="2 3">Hz2</strain>
    </source>
</reference>
<proteinExistence type="predicted"/>
<dbReference type="Proteomes" id="UP000272560">
    <property type="component" value="Unassembled WGS sequence"/>
</dbReference>
<dbReference type="AlphaFoldDB" id="A0A3A5M0A8"/>
<evidence type="ECO:0000313" key="3">
    <source>
        <dbReference type="Proteomes" id="UP000272560"/>
    </source>
</evidence>
<accession>A0A3A5M0A8</accession>
<name>A0A3A5M0A8_9MICC</name>
<organism evidence="2 3">
    <name type="scientific">Arthrobacter cheniae</name>
    <dbReference type="NCBI Taxonomy" id="1258888"/>
    <lineage>
        <taxon>Bacteria</taxon>
        <taxon>Bacillati</taxon>
        <taxon>Actinomycetota</taxon>
        <taxon>Actinomycetes</taxon>
        <taxon>Micrococcales</taxon>
        <taxon>Micrococcaceae</taxon>
        <taxon>Arthrobacter</taxon>
    </lineage>
</organism>
<dbReference type="EMBL" id="QZVT01000010">
    <property type="protein sequence ID" value="RJT76927.1"/>
    <property type="molecule type" value="Genomic_DNA"/>
</dbReference>
<feature type="signal peptide" evidence="1">
    <location>
        <begin position="1"/>
        <end position="16"/>
    </location>
</feature>
<keyword evidence="1" id="KW-0732">Signal</keyword>
<comment type="caution">
    <text evidence="2">The sequence shown here is derived from an EMBL/GenBank/DDBJ whole genome shotgun (WGS) entry which is preliminary data.</text>
</comment>